<dbReference type="SUPFAM" id="SSF51735">
    <property type="entry name" value="NAD(P)-binding Rossmann-fold domains"/>
    <property type="match status" value="1"/>
</dbReference>
<evidence type="ECO:0000259" key="4">
    <source>
        <dbReference type="SMART" id="SM00822"/>
    </source>
</evidence>
<protein>
    <submittedName>
        <fullName evidence="5">Putative oxidoreductase</fullName>
        <ecNumber evidence="5">1.-.-.-</ecNumber>
    </submittedName>
</protein>
<name>A0A1Y5RGG5_9RHOB</name>
<comment type="similarity">
    <text evidence="1 3">Belongs to the short-chain dehydrogenases/reductases (SDR) family.</text>
</comment>
<accession>A0A1Y5RGG5</accession>
<sequence length="247" mass="26261">MSVRVLITGASRGLGAEFARIAAAEGHRVILTARNRDDLDRLAAEIDGAEVIPADLSDPAEVERVWQEAREVDILINNAGLGGSGDFAKPDTWDRERHMLDVNVLAATLLAKRALGQMVPRGSGRILNVASLAAWVPGPNMAIYFASKAYLRSLSDALHHEAKGRGVTVTALCPGPVDTAFFEAGGLRGGRRMLPASDVARIGWDGMMAGRRTVIPGAQGKLLAAATSILPRALLLPIVARTLNHRP</sequence>
<dbReference type="PRINTS" id="PR00080">
    <property type="entry name" value="SDRFAMILY"/>
</dbReference>
<evidence type="ECO:0000256" key="3">
    <source>
        <dbReference type="RuleBase" id="RU000363"/>
    </source>
</evidence>
<dbReference type="PRINTS" id="PR00081">
    <property type="entry name" value="GDHRDH"/>
</dbReference>
<dbReference type="Gene3D" id="3.40.50.720">
    <property type="entry name" value="NAD(P)-binding Rossmann-like Domain"/>
    <property type="match status" value="1"/>
</dbReference>
<evidence type="ECO:0000256" key="1">
    <source>
        <dbReference type="ARBA" id="ARBA00006484"/>
    </source>
</evidence>
<dbReference type="EMBL" id="FWFV01000001">
    <property type="protein sequence ID" value="SLN16882.1"/>
    <property type="molecule type" value="Genomic_DNA"/>
</dbReference>
<dbReference type="RefSeq" id="WP_085852455.1">
    <property type="nucleotide sequence ID" value="NZ_FOPF01000001.1"/>
</dbReference>
<evidence type="ECO:0000313" key="5">
    <source>
        <dbReference type="EMBL" id="SLN16882.1"/>
    </source>
</evidence>
<dbReference type="STRING" id="315423.SAMN04488020_101430"/>
<dbReference type="PIRSF" id="PIRSF000126">
    <property type="entry name" value="11-beta-HSD1"/>
    <property type="match status" value="1"/>
</dbReference>
<keyword evidence="2 5" id="KW-0560">Oxidoreductase</keyword>
<dbReference type="PANTHER" id="PTHR44196">
    <property type="entry name" value="DEHYDROGENASE/REDUCTASE SDR FAMILY MEMBER 7B"/>
    <property type="match status" value="1"/>
</dbReference>
<dbReference type="PANTHER" id="PTHR44196:SF2">
    <property type="entry name" value="SHORT-CHAIN DEHYDROGENASE-RELATED"/>
    <property type="match status" value="1"/>
</dbReference>
<dbReference type="GO" id="GO:0016491">
    <property type="term" value="F:oxidoreductase activity"/>
    <property type="evidence" value="ECO:0007669"/>
    <property type="project" value="UniProtKB-KW"/>
</dbReference>
<dbReference type="InterPro" id="IPR057326">
    <property type="entry name" value="KR_dom"/>
</dbReference>
<keyword evidence="6" id="KW-1185">Reference proteome</keyword>
<dbReference type="AlphaFoldDB" id="A0A1Y5RGG5"/>
<feature type="domain" description="Ketoreductase" evidence="4">
    <location>
        <begin position="3"/>
        <end position="180"/>
    </location>
</feature>
<dbReference type="EC" id="1.-.-.-" evidence="5"/>
<gene>
    <name evidence="5" type="ORF">PAM7066_00430</name>
</gene>
<dbReference type="InterPro" id="IPR002347">
    <property type="entry name" value="SDR_fam"/>
</dbReference>
<dbReference type="CDD" id="cd05233">
    <property type="entry name" value="SDR_c"/>
    <property type="match status" value="1"/>
</dbReference>
<reference evidence="5 6" key="1">
    <citation type="submission" date="2017-03" db="EMBL/GenBank/DDBJ databases">
        <authorList>
            <person name="Afonso C.L."/>
            <person name="Miller P.J."/>
            <person name="Scott M.A."/>
            <person name="Spackman E."/>
            <person name="Goraichik I."/>
            <person name="Dimitrov K.M."/>
            <person name="Suarez D.L."/>
            <person name="Swayne D.E."/>
        </authorList>
    </citation>
    <scope>NUCLEOTIDE SEQUENCE [LARGE SCALE GENOMIC DNA]</scope>
    <source>
        <strain evidence="5 6">CECT 7066</strain>
    </source>
</reference>
<evidence type="ECO:0000313" key="6">
    <source>
        <dbReference type="Proteomes" id="UP000193870"/>
    </source>
</evidence>
<dbReference type="OrthoDB" id="9810935at2"/>
<organism evidence="5 6">
    <name type="scientific">Palleronia marisminoris</name>
    <dbReference type="NCBI Taxonomy" id="315423"/>
    <lineage>
        <taxon>Bacteria</taxon>
        <taxon>Pseudomonadati</taxon>
        <taxon>Pseudomonadota</taxon>
        <taxon>Alphaproteobacteria</taxon>
        <taxon>Rhodobacterales</taxon>
        <taxon>Roseobacteraceae</taxon>
        <taxon>Palleronia</taxon>
    </lineage>
</organism>
<dbReference type="Proteomes" id="UP000193870">
    <property type="component" value="Unassembled WGS sequence"/>
</dbReference>
<proteinExistence type="inferred from homology"/>
<evidence type="ECO:0000256" key="2">
    <source>
        <dbReference type="ARBA" id="ARBA00023002"/>
    </source>
</evidence>
<dbReference type="InterPro" id="IPR036291">
    <property type="entry name" value="NAD(P)-bd_dom_sf"/>
</dbReference>
<dbReference type="SMART" id="SM00822">
    <property type="entry name" value="PKS_KR"/>
    <property type="match status" value="1"/>
</dbReference>
<dbReference type="Pfam" id="PF00106">
    <property type="entry name" value="adh_short"/>
    <property type="match status" value="1"/>
</dbReference>
<dbReference type="GO" id="GO:0016020">
    <property type="term" value="C:membrane"/>
    <property type="evidence" value="ECO:0007669"/>
    <property type="project" value="TreeGrafter"/>
</dbReference>